<dbReference type="EMBL" id="MPSH01000026">
    <property type="protein sequence ID" value="PNH29512.1"/>
    <property type="molecule type" value="Genomic_DNA"/>
</dbReference>
<name>A0A2J8DTG6_VERDA</name>
<dbReference type="Proteomes" id="UP000236305">
    <property type="component" value="Unassembled WGS sequence"/>
</dbReference>
<protein>
    <submittedName>
        <fullName evidence="1">Uncharacterized protein</fullName>
    </submittedName>
</protein>
<evidence type="ECO:0000313" key="1">
    <source>
        <dbReference type="EMBL" id="PNH29512.1"/>
    </source>
</evidence>
<comment type="caution">
    <text evidence="1">The sequence shown here is derived from an EMBL/GenBank/DDBJ whole genome shotgun (WGS) entry which is preliminary data.</text>
</comment>
<sequence>MEPLSRPLFDNGHAFIRGGRRRANGYEANEALSSQVPAGQPKTEKAICSGPGLFVLRPSSEGPV</sequence>
<evidence type="ECO:0000313" key="2">
    <source>
        <dbReference type="Proteomes" id="UP000236305"/>
    </source>
</evidence>
<proteinExistence type="predicted"/>
<dbReference type="AlphaFoldDB" id="A0A2J8DTG6"/>
<organism evidence="1 2">
    <name type="scientific">Verticillium dahliae</name>
    <name type="common">Verticillium wilt</name>
    <dbReference type="NCBI Taxonomy" id="27337"/>
    <lineage>
        <taxon>Eukaryota</taxon>
        <taxon>Fungi</taxon>
        <taxon>Dikarya</taxon>
        <taxon>Ascomycota</taxon>
        <taxon>Pezizomycotina</taxon>
        <taxon>Sordariomycetes</taxon>
        <taxon>Hypocreomycetidae</taxon>
        <taxon>Glomerellales</taxon>
        <taxon>Plectosphaerellaceae</taxon>
        <taxon>Verticillium</taxon>
    </lineage>
</organism>
<accession>A0A2J8DTG6</accession>
<reference evidence="1 2" key="1">
    <citation type="submission" date="2017-12" db="EMBL/GenBank/DDBJ databases">
        <title>Comparative genomics yields insights into virulence evolution of Verticillium dahliae.</title>
        <authorList>
            <person name="Fan R."/>
            <person name="Armitage A.D."/>
            <person name="Cascant-Lopez E."/>
            <person name="Sobczyk M."/>
            <person name="Cockerton H.M."/>
            <person name="Harrison R.J."/>
        </authorList>
    </citation>
    <scope>NUCLEOTIDE SEQUENCE [LARGE SCALE GENOMIC DNA]</scope>
    <source>
        <strain evidence="1 2">12008</strain>
    </source>
</reference>
<gene>
    <name evidence="1" type="ORF">BJF96_g7161</name>
</gene>